<dbReference type="Proteomes" id="UP001444625">
    <property type="component" value="Unassembled WGS sequence"/>
</dbReference>
<dbReference type="EMBL" id="JBDIML010000003">
    <property type="protein sequence ID" value="MEN2767533.1"/>
    <property type="molecule type" value="Genomic_DNA"/>
</dbReference>
<feature type="domain" description="AAA" evidence="1">
    <location>
        <begin position="135"/>
        <end position="306"/>
    </location>
</feature>
<reference evidence="2 3" key="1">
    <citation type="submission" date="2024-05" db="EMBL/GenBank/DDBJ databases">
        <authorList>
            <person name="Haq I."/>
            <person name="Ullah Z."/>
            <person name="Ahmad R."/>
            <person name="Li M."/>
            <person name="Tong Y."/>
        </authorList>
    </citation>
    <scope>NUCLEOTIDE SEQUENCE [LARGE SCALE GENOMIC DNA]</scope>
    <source>
        <strain evidence="2 3">16A2E</strain>
    </source>
</reference>
<name>A0ABU9XGX7_9BACI</name>
<accession>A0ABU9XGX7</accession>
<dbReference type="Gene3D" id="3.40.50.300">
    <property type="entry name" value="P-loop containing nucleotide triphosphate hydrolases"/>
    <property type="match status" value="1"/>
</dbReference>
<dbReference type="SUPFAM" id="SSF52540">
    <property type="entry name" value="P-loop containing nucleoside triphosphate hydrolases"/>
    <property type="match status" value="1"/>
</dbReference>
<sequence>MRKINEIFVIGDNDDLFASIQHQLSQEFRIQKLELEELKKFTIQLVLILRTEEISPLDLAQTILSQYPKAYLVYISDIQNFDLLRDLNRLGVMDYLVLPEEEWLLEERIREVTESRLSSVDNSSAVEGFKRGGGKVFTFYSGKGGAGKSLISTAFAQTLKVESTAKVLYIDLNLQYGGSETFLGLDSSRSLIDLFPVIHELNEHHIRNVAEKERHSGLEILVSPRDAEMAERIDEDFVLRLVRASKRSYDFIIIDVPTWMDERVYTTLEESEKIYYIMSFDTIAISVLKSVEHLFKQLGIVTNEKMELVMNYSGKDNELTQKDIDRFLGYPIASKIRRDLKGVQSFVNQGIPLRRELKDKKLPPVARDVQKWVRSMLK</sequence>
<evidence type="ECO:0000313" key="2">
    <source>
        <dbReference type="EMBL" id="MEN2767533.1"/>
    </source>
</evidence>
<comment type="caution">
    <text evidence="2">The sequence shown here is derived from an EMBL/GenBank/DDBJ whole genome shotgun (WGS) entry which is preliminary data.</text>
</comment>
<proteinExistence type="predicted"/>
<keyword evidence="3" id="KW-1185">Reference proteome</keyword>
<dbReference type="RefSeq" id="WP_345825007.1">
    <property type="nucleotide sequence ID" value="NZ_JBDIML010000003.1"/>
</dbReference>
<dbReference type="SUPFAM" id="SSF52172">
    <property type="entry name" value="CheY-like"/>
    <property type="match status" value="1"/>
</dbReference>
<dbReference type="Gene3D" id="3.40.50.2300">
    <property type="match status" value="1"/>
</dbReference>
<dbReference type="InterPro" id="IPR027417">
    <property type="entry name" value="P-loop_NTPase"/>
</dbReference>
<dbReference type="InterPro" id="IPR025669">
    <property type="entry name" value="AAA_dom"/>
</dbReference>
<dbReference type="InterPro" id="IPR050625">
    <property type="entry name" value="ParA/MinD_ATPase"/>
</dbReference>
<organism evidence="2 3">
    <name type="scientific">Ornithinibacillus xuwenensis</name>
    <dbReference type="NCBI Taxonomy" id="3144668"/>
    <lineage>
        <taxon>Bacteria</taxon>
        <taxon>Bacillati</taxon>
        <taxon>Bacillota</taxon>
        <taxon>Bacilli</taxon>
        <taxon>Bacillales</taxon>
        <taxon>Bacillaceae</taxon>
        <taxon>Ornithinibacillus</taxon>
    </lineage>
</organism>
<dbReference type="PANTHER" id="PTHR43384:SF13">
    <property type="entry name" value="SLR0110 PROTEIN"/>
    <property type="match status" value="1"/>
</dbReference>
<evidence type="ECO:0000313" key="3">
    <source>
        <dbReference type="Proteomes" id="UP001444625"/>
    </source>
</evidence>
<gene>
    <name evidence="2" type="ORF">ABC228_10065</name>
</gene>
<dbReference type="PANTHER" id="PTHR43384">
    <property type="entry name" value="SEPTUM SITE-DETERMINING PROTEIN MIND HOMOLOG, CHLOROPLASTIC-RELATED"/>
    <property type="match status" value="1"/>
</dbReference>
<protein>
    <submittedName>
        <fullName evidence="2">AAA family ATPase</fullName>
    </submittedName>
</protein>
<evidence type="ECO:0000259" key="1">
    <source>
        <dbReference type="Pfam" id="PF13614"/>
    </source>
</evidence>
<dbReference type="Pfam" id="PF13614">
    <property type="entry name" value="AAA_31"/>
    <property type="match status" value="1"/>
</dbReference>
<dbReference type="InterPro" id="IPR011006">
    <property type="entry name" value="CheY-like_superfamily"/>
</dbReference>